<sequence length="559" mass="63519">MYTAISYAKLRRNAIALISRLPPEILSRVFYFCVPETHAFPADIQWIKVSHVCTRWREVALNSTHLWSEVHLQWGEDWVGEMLSRSKGTPIVIIGSWRAGLTRRKVADIAKHLPHTRKIEIGNYYEWNRASPDDHDAIRHLCIGLNAPAPILESISLAFNQVSVYNPFPLFKNSAPQLRAIHFLNFTRFPWTPRFATNLVQLEIILSLKFTHREGTHRFSPSIDEVLDVLRYSPTLEDLTLVRCFGPFHGARRSDHHVVNLPHLTHCTLGMLNLSDSLYMIKQLLIPTSAELRIVLDIDHTVGDATFSTIFSSLSERITGTEDLPFYDVVFRYDSDDDHYDEDLELVISRAPNRHCDTVMEIQPGLFLSLCTGGTREPHAELIKSAMRTLPDAMGTLCQIGMSMDRDTFRERSDAALCVQDWLDAFGLKTDVHSVFTDRNDGTSFCVALGMCVEAEGDGVWQFTEDTDAPATQYFLPKLSSLTLYDVHFMETVQVDGYELPLYVLFEICMKARQRANSPLDTLYLVSCRAPDADWGWLESLKGVVGTIELSKDNFSDPD</sequence>
<reference evidence="1" key="1">
    <citation type="submission" date="2021-03" db="EMBL/GenBank/DDBJ databases">
        <authorList>
            <consortium name="DOE Joint Genome Institute"/>
            <person name="Ahrendt S."/>
            <person name="Looney B.P."/>
            <person name="Miyauchi S."/>
            <person name="Morin E."/>
            <person name="Drula E."/>
            <person name="Courty P.E."/>
            <person name="Chicoki N."/>
            <person name="Fauchery L."/>
            <person name="Kohler A."/>
            <person name="Kuo A."/>
            <person name="Labutti K."/>
            <person name="Pangilinan J."/>
            <person name="Lipzen A."/>
            <person name="Riley R."/>
            <person name="Andreopoulos W."/>
            <person name="He G."/>
            <person name="Johnson J."/>
            <person name="Barry K.W."/>
            <person name="Grigoriev I.V."/>
            <person name="Nagy L."/>
            <person name="Hibbett D."/>
            <person name="Henrissat B."/>
            <person name="Matheny P.B."/>
            <person name="Labbe J."/>
            <person name="Martin F."/>
        </authorList>
    </citation>
    <scope>NUCLEOTIDE SEQUENCE</scope>
    <source>
        <strain evidence="1">HHB10654</strain>
    </source>
</reference>
<proteinExistence type="predicted"/>
<reference evidence="1" key="2">
    <citation type="journal article" date="2022" name="New Phytol.">
        <title>Evolutionary transition to the ectomycorrhizal habit in the genomes of a hyperdiverse lineage of mushroom-forming fungi.</title>
        <authorList>
            <person name="Looney B."/>
            <person name="Miyauchi S."/>
            <person name="Morin E."/>
            <person name="Drula E."/>
            <person name="Courty P.E."/>
            <person name="Kohler A."/>
            <person name="Kuo A."/>
            <person name="LaButti K."/>
            <person name="Pangilinan J."/>
            <person name="Lipzen A."/>
            <person name="Riley R."/>
            <person name="Andreopoulos W."/>
            <person name="He G."/>
            <person name="Johnson J."/>
            <person name="Nolan M."/>
            <person name="Tritt A."/>
            <person name="Barry K.W."/>
            <person name="Grigoriev I.V."/>
            <person name="Nagy L.G."/>
            <person name="Hibbett D."/>
            <person name="Henrissat B."/>
            <person name="Matheny P.B."/>
            <person name="Labbe J."/>
            <person name="Martin F.M."/>
        </authorList>
    </citation>
    <scope>NUCLEOTIDE SEQUENCE</scope>
    <source>
        <strain evidence="1">HHB10654</strain>
    </source>
</reference>
<name>A0ACB8T605_9AGAM</name>
<organism evidence="1 2">
    <name type="scientific">Artomyces pyxidatus</name>
    <dbReference type="NCBI Taxonomy" id="48021"/>
    <lineage>
        <taxon>Eukaryota</taxon>
        <taxon>Fungi</taxon>
        <taxon>Dikarya</taxon>
        <taxon>Basidiomycota</taxon>
        <taxon>Agaricomycotina</taxon>
        <taxon>Agaricomycetes</taxon>
        <taxon>Russulales</taxon>
        <taxon>Auriscalpiaceae</taxon>
        <taxon>Artomyces</taxon>
    </lineage>
</organism>
<keyword evidence="2" id="KW-1185">Reference proteome</keyword>
<protein>
    <submittedName>
        <fullName evidence="1">Uncharacterized protein</fullName>
    </submittedName>
</protein>
<dbReference type="Proteomes" id="UP000814140">
    <property type="component" value="Unassembled WGS sequence"/>
</dbReference>
<evidence type="ECO:0000313" key="2">
    <source>
        <dbReference type="Proteomes" id="UP000814140"/>
    </source>
</evidence>
<comment type="caution">
    <text evidence="1">The sequence shown here is derived from an EMBL/GenBank/DDBJ whole genome shotgun (WGS) entry which is preliminary data.</text>
</comment>
<evidence type="ECO:0000313" key="1">
    <source>
        <dbReference type="EMBL" id="KAI0063932.1"/>
    </source>
</evidence>
<dbReference type="EMBL" id="MU277201">
    <property type="protein sequence ID" value="KAI0063932.1"/>
    <property type="molecule type" value="Genomic_DNA"/>
</dbReference>
<accession>A0ACB8T605</accession>
<gene>
    <name evidence="1" type="ORF">BV25DRAFT_1853800</name>
</gene>